<comment type="caution">
    <text evidence="1">The sequence shown here is derived from an EMBL/GenBank/DDBJ whole genome shotgun (WGS) entry which is preliminary data.</text>
</comment>
<evidence type="ECO:0000313" key="1">
    <source>
        <dbReference type="EMBL" id="CAD6503984.1"/>
    </source>
</evidence>
<protein>
    <submittedName>
        <fullName evidence="1">BgTH12-05725</fullName>
    </submittedName>
</protein>
<dbReference type="EMBL" id="CAJHIT010000008">
    <property type="protein sequence ID" value="CAD6503984.1"/>
    <property type="molecule type" value="Genomic_DNA"/>
</dbReference>
<dbReference type="Proteomes" id="UP000683417">
    <property type="component" value="Unassembled WGS sequence"/>
</dbReference>
<reference evidence="1" key="1">
    <citation type="submission" date="2020-10" db="EMBL/GenBank/DDBJ databases">
        <authorList>
            <person name="Muller C M."/>
        </authorList>
    </citation>
    <scope>NUCLEOTIDE SEQUENCE</scope>
    <source>
        <strain evidence="1">THUN-12</strain>
    </source>
</reference>
<organism evidence="1 2">
    <name type="scientific">Blumeria graminis f. sp. triticale</name>
    <dbReference type="NCBI Taxonomy" id="1689686"/>
    <lineage>
        <taxon>Eukaryota</taxon>
        <taxon>Fungi</taxon>
        <taxon>Dikarya</taxon>
        <taxon>Ascomycota</taxon>
        <taxon>Pezizomycotina</taxon>
        <taxon>Leotiomycetes</taxon>
        <taxon>Erysiphales</taxon>
        <taxon>Erysiphaceae</taxon>
        <taxon>Blumeria</taxon>
    </lineage>
</organism>
<accession>A0A9W4DLH9</accession>
<evidence type="ECO:0000313" key="2">
    <source>
        <dbReference type="Proteomes" id="UP000683417"/>
    </source>
</evidence>
<proteinExistence type="predicted"/>
<sequence>MNQCALCNLND</sequence>
<gene>
    <name evidence="1" type="ORF">BGTH12_LOCUS5342</name>
</gene>
<name>A0A9W4DLH9_BLUGR</name>